<dbReference type="PROSITE" id="PS50053">
    <property type="entry name" value="UBIQUITIN_2"/>
    <property type="match status" value="1"/>
</dbReference>
<comment type="caution">
    <text evidence="3">The sequence shown here is derived from an EMBL/GenBank/DDBJ whole genome shotgun (WGS) entry which is preliminary data.</text>
</comment>
<evidence type="ECO:0000259" key="2">
    <source>
        <dbReference type="PROSITE" id="PS50053"/>
    </source>
</evidence>
<accession>A0AAP0K9F7</accession>
<dbReference type="InterPro" id="IPR029071">
    <property type="entry name" value="Ubiquitin-like_domsf"/>
</dbReference>
<dbReference type="Pfam" id="PF00240">
    <property type="entry name" value="ubiquitin"/>
    <property type="match status" value="1"/>
</dbReference>
<evidence type="ECO:0000256" key="1">
    <source>
        <dbReference type="ARBA" id="ARBA00022499"/>
    </source>
</evidence>
<sequence length="132" mass="15156">MHIHIYMEIKILFLTGKQIRLTDIDGSCSLDDLKKKIQEVEGIPPYQQSLAFEGKVLELGRWSSGCGTDREVDPLAIGSTLNIRLRGEGNQIFHTPVVTDDDHHLRSDEFEQQNSNNFKPHVLLYILRKIRD</sequence>
<dbReference type="SUPFAM" id="SSF54236">
    <property type="entry name" value="Ubiquitin-like"/>
    <property type="match status" value="1"/>
</dbReference>
<protein>
    <recommendedName>
        <fullName evidence="2">Ubiquitin-like domain-containing protein</fullName>
    </recommendedName>
</protein>
<keyword evidence="4" id="KW-1185">Reference proteome</keyword>
<name>A0AAP0K9F7_9MAGN</name>
<dbReference type="EMBL" id="JBBNAE010000002">
    <property type="protein sequence ID" value="KAK9147045.1"/>
    <property type="molecule type" value="Genomic_DNA"/>
</dbReference>
<dbReference type="Gene3D" id="3.10.20.90">
    <property type="entry name" value="Phosphatidylinositol 3-kinase Catalytic Subunit, Chain A, domain 1"/>
    <property type="match status" value="1"/>
</dbReference>
<dbReference type="InterPro" id="IPR050158">
    <property type="entry name" value="Ubiquitin_ubiquitin-like"/>
</dbReference>
<proteinExistence type="predicted"/>
<organism evidence="3 4">
    <name type="scientific">Stephania japonica</name>
    <dbReference type="NCBI Taxonomy" id="461633"/>
    <lineage>
        <taxon>Eukaryota</taxon>
        <taxon>Viridiplantae</taxon>
        <taxon>Streptophyta</taxon>
        <taxon>Embryophyta</taxon>
        <taxon>Tracheophyta</taxon>
        <taxon>Spermatophyta</taxon>
        <taxon>Magnoliopsida</taxon>
        <taxon>Ranunculales</taxon>
        <taxon>Menispermaceae</taxon>
        <taxon>Menispermoideae</taxon>
        <taxon>Cissampelideae</taxon>
        <taxon>Stephania</taxon>
    </lineage>
</organism>
<dbReference type="AlphaFoldDB" id="A0AAP0K9F7"/>
<gene>
    <name evidence="3" type="ORF">Sjap_006948</name>
</gene>
<dbReference type="InterPro" id="IPR000626">
    <property type="entry name" value="Ubiquitin-like_dom"/>
</dbReference>
<keyword evidence="1" id="KW-1017">Isopeptide bond</keyword>
<dbReference type="PANTHER" id="PTHR10666">
    <property type="entry name" value="UBIQUITIN"/>
    <property type="match status" value="1"/>
</dbReference>
<feature type="domain" description="Ubiquitin-like" evidence="2">
    <location>
        <begin position="7"/>
        <end position="58"/>
    </location>
</feature>
<dbReference type="PRINTS" id="PR00348">
    <property type="entry name" value="UBIQUITIN"/>
</dbReference>
<dbReference type="GO" id="GO:0003729">
    <property type="term" value="F:mRNA binding"/>
    <property type="evidence" value="ECO:0007669"/>
    <property type="project" value="UniProtKB-ARBA"/>
</dbReference>
<reference evidence="3 4" key="1">
    <citation type="submission" date="2024-01" db="EMBL/GenBank/DDBJ databases">
        <title>Genome assemblies of Stephania.</title>
        <authorList>
            <person name="Yang L."/>
        </authorList>
    </citation>
    <scope>NUCLEOTIDE SEQUENCE [LARGE SCALE GENOMIC DNA]</scope>
    <source>
        <strain evidence="3">QJT</strain>
        <tissue evidence="3">Leaf</tissue>
    </source>
</reference>
<evidence type="ECO:0000313" key="4">
    <source>
        <dbReference type="Proteomes" id="UP001417504"/>
    </source>
</evidence>
<evidence type="ECO:0000313" key="3">
    <source>
        <dbReference type="EMBL" id="KAK9147045.1"/>
    </source>
</evidence>
<dbReference type="Proteomes" id="UP001417504">
    <property type="component" value="Unassembled WGS sequence"/>
</dbReference>
<dbReference type="InterPro" id="IPR019956">
    <property type="entry name" value="Ubiquitin_dom"/>
</dbReference>